<evidence type="ECO:0000313" key="1">
    <source>
        <dbReference type="EMBL" id="GAA0162377.1"/>
    </source>
</evidence>
<sequence length="89" mass="10263">MENSYPQPIIVCCDNKSAIHNTESPVFHERTKHIEIDYHLVRDYYKQGFIKPVHVCSKDQLVDVFTKSLSATLLFPLLSKMSFCRTTAS</sequence>
<protein>
    <recommendedName>
        <fullName evidence="3">Copia protein</fullName>
    </recommendedName>
</protein>
<evidence type="ECO:0008006" key="3">
    <source>
        <dbReference type="Google" id="ProtNLM"/>
    </source>
</evidence>
<dbReference type="EMBL" id="BAABME010004438">
    <property type="protein sequence ID" value="GAA0162377.1"/>
    <property type="molecule type" value="Genomic_DNA"/>
</dbReference>
<keyword evidence="2" id="KW-1185">Reference proteome</keyword>
<proteinExistence type="predicted"/>
<accession>A0AAV3QGZ0</accession>
<comment type="caution">
    <text evidence="1">The sequence shown here is derived from an EMBL/GenBank/DDBJ whole genome shotgun (WGS) entry which is preliminary data.</text>
</comment>
<dbReference type="AlphaFoldDB" id="A0AAV3QGZ0"/>
<dbReference type="Proteomes" id="UP001454036">
    <property type="component" value="Unassembled WGS sequence"/>
</dbReference>
<dbReference type="CDD" id="cd09272">
    <property type="entry name" value="RNase_HI_RT_Ty1"/>
    <property type="match status" value="1"/>
</dbReference>
<name>A0AAV3QGZ0_LITER</name>
<organism evidence="1 2">
    <name type="scientific">Lithospermum erythrorhizon</name>
    <name type="common">Purple gromwell</name>
    <name type="synonym">Lithospermum officinale var. erythrorhizon</name>
    <dbReference type="NCBI Taxonomy" id="34254"/>
    <lineage>
        <taxon>Eukaryota</taxon>
        <taxon>Viridiplantae</taxon>
        <taxon>Streptophyta</taxon>
        <taxon>Embryophyta</taxon>
        <taxon>Tracheophyta</taxon>
        <taxon>Spermatophyta</taxon>
        <taxon>Magnoliopsida</taxon>
        <taxon>eudicotyledons</taxon>
        <taxon>Gunneridae</taxon>
        <taxon>Pentapetalae</taxon>
        <taxon>asterids</taxon>
        <taxon>lamiids</taxon>
        <taxon>Boraginales</taxon>
        <taxon>Boraginaceae</taxon>
        <taxon>Boraginoideae</taxon>
        <taxon>Lithospermeae</taxon>
        <taxon>Lithospermum</taxon>
    </lineage>
</organism>
<evidence type="ECO:0000313" key="2">
    <source>
        <dbReference type="Proteomes" id="UP001454036"/>
    </source>
</evidence>
<gene>
    <name evidence="1" type="ORF">LIER_18482</name>
</gene>
<reference evidence="1 2" key="1">
    <citation type="submission" date="2024-01" db="EMBL/GenBank/DDBJ databases">
        <title>The complete chloroplast genome sequence of Lithospermum erythrorhizon: insights into the phylogenetic relationship among Boraginaceae species and the maternal lineages of purple gromwells.</title>
        <authorList>
            <person name="Okada T."/>
            <person name="Watanabe K."/>
        </authorList>
    </citation>
    <scope>NUCLEOTIDE SEQUENCE [LARGE SCALE GENOMIC DNA]</scope>
</reference>